<dbReference type="AlphaFoldDB" id="A0A8H7C5G8"/>
<dbReference type="Proteomes" id="UP000629468">
    <property type="component" value="Unassembled WGS sequence"/>
</dbReference>
<protein>
    <submittedName>
        <fullName evidence="1">Uncharacterized protein</fullName>
    </submittedName>
</protein>
<dbReference type="EMBL" id="JABXXO010000013">
    <property type="protein sequence ID" value="KAF7761899.1"/>
    <property type="molecule type" value="Genomic_DNA"/>
</dbReference>
<name>A0A8H7C5G8_AGABI</name>
<accession>A0A8H7C5G8</accession>
<evidence type="ECO:0000313" key="2">
    <source>
        <dbReference type="Proteomes" id="UP000629468"/>
    </source>
</evidence>
<organism evidence="1 2">
    <name type="scientific">Agaricus bisporus var. burnettii</name>
    <dbReference type="NCBI Taxonomy" id="192524"/>
    <lineage>
        <taxon>Eukaryota</taxon>
        <taxon>Fungi</taxon>
        <taxon>Dikarya</taxon>
        <taxon>Basidiomycota</taxon>
        <taxon>Agaricomycotina</taxon>
        <taxon>Agaricomycetes</taxon>
        <taxon>Agaricomycetidae</taxon>
        <taxon>Agaricales</taxon>
        <taxon>Agaricineae</taxon>
        <taxon>Agaricaceae</taxon>
        <taxon>Agaricus</taxon>
    </lineage>
</organism>
<comment type="caution">
    <text evidence="1">The sequence shown here is derived from an EMBL/GenBank/DDBJ whole genome shotgun (WGS) entry which is preliminary data.</text>
</comment>
<reference evidence="1 2" key="1">
    <citation type="journal article" name="Sci. Rep.">
        <title>Telomere-to-telomere assembled and centromere annotated genomes of the two main subspecies of the button mushroom Agaricus bisporus reveal especially polymorphic chromosome ends.</title>
        <authorList>
            <person name="Sonnenberg A.S.M."/>
            <person name="Sedaghat-Telgerd N."/>
            <person name="Lavrijssen B."/>
            <person name="Ohm R.A."/>
            <person name="Hendrickx P.M."/>
            <person name="Scholtmeijer K."/>
            <person name="Baars J.J.P."/>
            <person name="van Peer A."/>
        </authorList>
    </citation>
    <scope>NUCLEOTIDE SEQUENCE [LARGE SCALE GENOMIC DNA]</scope>
    <source>
        <strain evidence="1 2">H119_p4</strain>
    </source>
</reference>
<dbReference type="PANTHER" id="PTHR14187:SF5">
    <property type="entry name" value="HEAT SHOCK 70 KDA PROTEIN 12A"/>
    <property type="match status" value="1"/>
</dbReference>
<dbReference type="CDD" id="cd10170">
    <property type="entry name" value="ASKHA_NBD_HSP70"/>
    <property type="match status" value="1"/>
</dbReference>
<sequence length="656" mass="73072">MSLKPEMLAAAGKHRGWHFVRNTRGLPQDISATDTPIDIHELVESALTIIPISDPVGSSFPHGDIYQESPPYDNPTITSEAMPMKPQTGSSSDIGYSSPIPILNIVSHKPIMDPNKTFDSDFVLCSVDVGSANSSVSFLHVKAGDTFHTLMGKVHRVDAWPHHRQKMIDIPSCLCYRDGKPIDNMFGANAREPGPRDDWVFVEAFKRHVNRLGSNDVSDLDRSDLDPFPKGVTLTTIYEDWLRYLFSAGAASFRASNSIPGELWKRRLFVFVAPNGWNEPEKANVRKLIHRAGGVEYDAHVRFARESEATLHYCLAHGLANELTEPVGLQFFICNSGATTTDLGLYRVSSASPLHFEEVLPARSFEAGSSVAEEIAASENSTNEGQSDLKDPIEMIQDNVRSLQLQAASNPKFLVMGGGYSYDLAVQSRLSQNLSPLGIKVTAPRRESIAESPTVDGGLYSCLHNFVSARAIVYTYGVDIVVQYNDSNAEHRRRSQNGSYYHAGVKYVQHGWSTIAQKGEIIKDGDTRKRPFIKLFDSRPTENQVVSVTLYATDVLEPQWLYDEQGANILPHIREICRISGPLHIDQAKVHETKWGGSNVAYEIPYHFDIDFGSVTSQARVVWEGKNDQSAWAHATFHPPHDTEADWKTNEWHNDK</sequence>
<dbReference type="PANTHER" id="PTHR14187">
    <property type="entry name" value="ALPHA KINASE/ELONGATION FACTOR 2 KINASE"/>
    <property type="match status" value="1"/>
</dbReference>
<gene>
    <name evidence="1" type="ORF">Agabi119p4_9891</name>
</gene>
<dbReference type="Gene3D" id="3.30.420.40">
    <property type="match status" value="1"/>
</dbReference>
<evidence type="ECO:0000313" key="1">
    <source>
        <dbReference type="EMBL" id="KAF7761899.1"/>
    </source>
</evidence>
<proteinExistence type="predicted"/>